<name>A0A803QGL7_CANSA</name>
<sequence>MSQRESIRAATGGQFGGALDNLVEELCGEGSGLSPQPGPIRLLLPLHFKRVEGNHPLGEGKPYGRRSRRSRGEGPGLAQPQLSVRGQGVIPRSPHAEVRYHEFLPLPGRGTAFCRLGGTDLFRRRHDVRVHRLAQQKEKGHYFTQSFPRMTPLEIGVPEANTPLWLPQKHSSHRQSYAGEFSRRQNLFFLWCMDLQPKNVGPGYTLNPWKLRPGGTGYGTQWQSPFWYDVRSCPPHHATMQRMRVLVYCAIRSNS</sequence>
<reference evidence="2" key="2">
    <citation type="submission" date="2021-03" db="UniProtKB">
        <authorList>
            <consortium name="EnsemblPlants"/>
        </authorList>
    </citation>
    <scope>IDENTIFICATION</scope>
</reference>
<dbReference type="AlphaFoldDB" id="A0A803QGL7"/>
<proteinExistence type="predicted"/>
<feature type="region of interest" description="Disordered" evidence="1">
    <location>
        <begin position="53"/>
        <end position="88"/>
    </location>
</feature>
<reference evidence="2" key="1">
    <citation type="submission" date="2018-11" db="EMBL/GenBank/DDBJ databases">
        <authorList>
            <person name="Grassa J C."/>
        </authorList>
    </citation>
    <scope>NUCLEOTIDE SEQUENCE [LARGE SCALE GENOMIC DNA]</scope>
</reference>
<dbReference type="Proteomes" id="UP000596661">
    <property type="component" value="Chromosome 9"/>
</dbReference>
<organism evidence="2 3">
    <name type="scientific">Cannabis sativa</name>
    <name type="common">Hemp</name>
    <name type="synonym">Marijuana</name>
    <dbReference type="NCBI Taxonomy" id="3483"/>
    <lineage>
        <taxon>Eukaryota</taxon>
        <taxon>Viridiplantae</taxon>
        <taxon>Streptophyta</taxon>
        <taxon>Embryophyta</taxon>
        <taxon>Tracheophyta</taxon>
        <taxon>Spermatophyta</taxon>
        <taxon>Magnoliopsida</taxon>
        <taxon>eudicotyledons</taxon>
        <taxon>Gunneridae</taxon>
        <taxon>Pentapetalae</taxon>
        <taxon>rosids</taxon>
        <taxon>fabids</taxon>
        <taxon>Rosales</taxon>
        <taxon>Cannabaceae</taxon>
        <taxon>Cannabis</taxon>
    </lineage>
</organism>
<dbReference type="EnsemblPlants" id="evm.model.09.550">
    <property type="protein sequence ID" value="cds.evm.model.09.550"/>
    <property type="gene ID" value="evm.TU.09.550"/>
</dbReference>
<dbReference type="Gramene" id="evm.model.09.550">
    <property type="protein sequence ID" value="cds.evm.model.09.550"/>
    <property type="gene ID" value="evm.TU.09.550"/>
</dbReference>
<protein>
    <submittedName>
        <fullName evidence="2">Uncharacterized protein</fullName>
    </submittedName>
</protein>
<dbReference type="EMBL" id="UZAU01000734">
    <property type="status" value="NOT_ANNOTATED_CDS"/>
    <property type="molecule type" value="Genomic_DNA"/>
</dbReference>
<accession>A0A803QGL7</accession>
<evidence type="ECO:0000313" key="2">
    <source>
        <dbReference type="EnsemblPlants" id="cds.evm.model.09.550"/>
    </source>
</evidence>
<keyword evidence="3" id="KW-1185">Reference proteome</keyword>
<evidence type="ECO:0000313" key="3">
    <source>
        <dbReference type="Proteomes" id="UP000596661"/>
    </source>
</evidence>
<evidence type="ECO:0000256" key="1">
    <source>
        <dbReference type="SAM" id="MobiDB-lite"/>
    </source>
</evidence>